<dbReference type="InterPro" id="IPR051615">
    <property type="entry name" value="Transcr_Regulatory_Elem"/>
</dbReference>
<dbReference type="SUPFAM" id="SSF57701">
    <property type="entry name" value="Zn2/Cys6 DNA-binding domain"/>
    <property type="match status" value="1"/>
</dbReference>
<dbReference type="Pfam" id="PF04082">
    <property type="entry name" value="Fungal_trans"/>
    <property type="match status" value="1"/>
</dbReference>
<feature type="domain" description="Zn(2)-C6 fungal-type" evidence="9">
    <location>
        <begin position="76"/>
        <end position="105"/>
    </location>
</feature>
<dbReference type="AlphaFoldDB" id="A0A9P8D0L2"/>
<keyword evidence="7" id="KW-0539">Nucleus</keyword>
<feature type="region of interest" description="Disordered" evidence="8">
    <location>
        <begin position="862"/>
        <end position="898"/>
    </location>
</feature>
<evidence type="ECO:0000256" key="7">
    <source>
        <dbReference type="ARBA" id="ARBA00023242"/>
    </source>
</evidence>
<feature type="compositionally biased region" description="Low complexity" evidence="8">
    <location>
        <begin position="1120"/>
        <end position="1135"/>
    </location>
</feature>
<evidence type="ECO:0000256" key="3">
    <source>
        <dbReference type="ARBA" id="ARBA00022833"/>
    </source>
</evidence>
<keyword evidence="5" id="KW-0238">DNA-binding</keyword>
<keyword evidence="6" id="KW-0804">Transcription</keyword>
<dbReference type="GO" id="GO:0006351">
    <property type="term" value="P:DNA-templated transcription"/>
    <property type="evidence" value="ECO:0007669"/>
    <property type="project" value="InterPro"/>
</dbReference>
<keyword evidence="3" id="KW-0862">Zinc</keyword>
<dbReference type="Pfam" id="PF00172">
    <property type="entry name" value="Zn_clus"/>
    <property type="match status" value="1"/>
</dbReference>
<evidence type="ECO:0000259" key="9">
    <source>
        <dbReference type="PROSITE" id="PS50048"/>
    </source>
</evidence>
<dbReference type="PROSITE" id="PS50048">
    <property type="entry name" value="ZN2_CY6_FUNGAL_2"/>
    <property type="match status" value="1"/>
</dbReference>
<comment type="subcellular location">
    <subcellularLocation>
        <location evidence="1">Nucleus</location>
    </subcellularLocation>
</comment>
<accession>A0A9P8D0L2</accession>
<dbReference type="EMBL" id="JAIFTL010000029">
    <property type="protein sequence ID" value="KAG9325944.1"/>
    <property type="molecule type" value="Genomic_DNA"/>
</dbReference>
<organism evidence="10 11">
    <name type="scientific">Mortierella alpina</name>
    <name type="common">Oleaginous fungus</name>
    <name type="synonym">Mortierella renispora</name>
    <dbReference type="NCBI Taxonomy" id="64518"/>
    <lineage>
        <taxon>Eukaryota</taxon>
        <taxon>Fungi</taxon>
        <taxon>Fungi incertae sedis</taxon>
        <taxon>Mucoromycota</taxon>
        <taxon>Mortierellomycotina</taxon>
        <taxon>Mortierellomycetes</taxon>
        <taxon>Mortierellales</taxon>
        <taxon>Mortierellaceae</taxon>
        <taxon>Mortierella</taxon>
    </lineage>
</organism>
<evidence type="ECO:0000313" key="10">
    <source>
        <dbReference type="EMBL" id="KAG9325944.1"/>
    </source>
</evidence>
<evidence type="ECO:0000256" key="2">
    <source>
        <dbReference type="ARBA" id="ARBA00022723"/>
    </source>
</evidence>
<gene>
    <name evidence="10" type="ORF">KVV02_005788</name>
</gene>
<evidence type="ECO:0000256" key="8">
    <source>
        <dbReference type="SAM" id="MobiDB-lite"/>
    </source>
</evidence>
<feature type="region of interest" description="Disordered" evidence="8">
    <location>
        <begin position="1162"/>
        <end position="1195"/>
    </location>
</feature>
<dbReference type="InterPro" id="IPR036864">
    <property type="entry name" value="Zn2-C6_fun-type_DNA-bd_sf"/>
</dbReference>
<evidence type="ECO:0000256" key="1">
    <source>
        <dbReference type="ARBA" id="ARBA00004123"/>
    </source>
</evidence>
<keyword evidence="4" id="KW-0805">Transcription regulation</keyword>
<dbReference type="SMART" id="SM00906">
    <property type="entry name" value="Fungal_trans"/>
    <property type="match status" value="1"/>
</dbReference>
<evidence type="ECO:0000256" key="6">
    <source>
        <dbReference type="ARBA" id="ARBA00023163"/>
    </source>
</evidence>
<comment type="caution">
    <text evidence="10">The sequence shown here is derived from an EMBL/GenBank/DDBJ whole genome shotgun (WGS) entry which is preliminary data.</text>
</comment>
<feature type="region of interest" description="Disordered" evidence="8">
    <location>
        <begin position="1032"/>
        <end position="1065"/>
    </location>
</feature>
<dbReference type="Gene3D" id="4.10.240.10">
    <property type="entry name" value="Zn(2)-C6 fungal-type DNA-binding domain"/>
    <property type="match status" value="1"/>
</dbReference>
<feature type="compositionally biased region" description="Low complexity" evidence="8">
    <location>
        <begin position="44"/>
        <end position="58"/>
    </location>
</feature>
<dbReference type="InterPro" id="IPR001138">
    <property type="entry name" value="Zn2Cys6_DnaBD"/>
</dbReference>
<dbReference type="SMART" id="SM00066">
    <property type="entry name" value="GAL4"/>
    <property type="match status" value="1"/>
</dbReference>
<proteinExistence type="predicted"/>
<feature type="region of interest" description="Disordered" evidence="8">
    <location>
        <begin position="145"/>
        <end position="166"/>
    </location>
</feature>
<dbReference type="GO" id="GO:0008270">
    <property type="term" value="F:zinc ion binding"/>
    <property type="evidence" value="ECO:0007669"/>
    <property type="project" value="InterPro"/>
</dbReference>
<feature type="compositionally biased region" description="Low complexity" evidence="8">
    <location>
        <begin position="1032"/>
        <end position="1042"/>
    </location>
</feature>
<sequence length="1263" mass="138899">MIDSPAEPTAACTAPLSHAQALWPDFDRIAHSTQSPSPAPERVSTSTSTQSESAASTTDPVSTKKAPVKRIRIPIACVNCRHKKIKCDGQVPCSHCEKFRVECIYPAATKPVNHEYVETLENRLKSVESHLQGLLSMGIVRGDGASVGSEQGARRRSGIPQPDATQEGGRVLVSKTYVDADTAFFATTSTRAASSWTSLSMGNTTPAYNNDFEPPLKSFLDDTTGYGATMAPAMEGKDSKNIKDDGMAKVLYQLLGSLKINHDGSAQFIPNVVGNSEQLYVEARTSSSKNTTASSQLSTLFEINRKLEWESLDTPCPYTLPGDLLPAHTIVALIEIYFKSVHTFLPLFHKTSFMTLFHQDAPGYRVPPFLLMAMCAVALRHATKNEIELLASKTSMSAQSLLQHHVLFDYARALLDTYIDVPRLSTVKGLLLLTYYQVKAKRACHFFRMRTYLGLAVRMSLDMGLARGLYSNADEVETAHTGDSDSTVGSLRISSATLSGRLPRQQADSAQQPRTGPGGSSSTRNGSRYSKTKHSVEQQEGRLTWLACFFLDSLTAGFLGLDFCVTGVHLEMRKLIREANYTADTTQGATLIFWYLHLDLAQLYRRICDMYRGLPQSSPSTLSSTVNHGNHLMARSSIREGADMLSIEHALDKWLANLPNHLVFAPAAAAQKDLSRSSPTTESSSTPSYYTLYLHRFYFSHRLLLYRPWISHSSSSSTIEDLDDPSSAVSRCAAAAKMLTMIGEIIFQNYSWPWPGCGLFAYEMLQAMEIHLFMMIVYHEARRTQSKDFEDAKGLYLRTMDLLQGYVSLAELSELKKSTTILEQMVTNYLVAPKEKVLPETLLSYTAYSILQQRQHLLLNQHRQQPRSPLQRQDQQQISHEDPPSATENSPLGPAHMSPKLQTISLLTQQQLHIGSQHELQTPPQTTAHRTEDTHMFSPLLANAGYSTFAETSSSMSAASVAADLFHPFPIALTAPPQSAQSSAQTIQQQQSPLSSFLYDMDATPSSMSLYDADPAQDMFTSDYAVPYPYFQQQQQQQQQPQETSEHQPPSPAVEDLLGLGAMGPPPAPPCLPHCLRSSNVPSASSHPPCTQTPSRSGRADLSSHPPIAPPKPPKRILAQSTGSTNSSSRSQSQRPPAPKKPSRLNGRGVVADALASAATMTALDQSAQSSSPTSPRLLHGGTMSSPALASSHRQRPFRTLQAQGPLYGHGALKSSLHPESDDHPSYHELRPDHRATQPEWGFTNVQEYGGLQYFRGEDHNLL</sequence>
<evidence type="ECO:0000256" key="5">
    <source>
        <dbReference type="ARBA" id="ARBA00023125"/>
    </source>
</evidence>
<dbReference type="GO" id="GO:0003677">
    <property type="term" value="F:DNA binding"/>
    <property type="evidence" value="ECO:0007669"/>
    <property type="project" value="UniProtKB-KW"/>
</dbReference>
<dbReference type="PANTHER" id="PTHR31313">
    <property type="entry name" value="TY1 ENHANCER ACTIVATOR"/>
    <property type="match status" value="1"/>
</dbReference>
<reference evidence="10" key="1">
    <citation type="submission" date="2021-07" db="EMBL/GenBank/DDBJ databases">
        <title>Draft genome of Mortierella alpina, strain LL118, isolated from an aspen leaf litter sample.</title>
        <authorList>
            <person name="Yang S."/>
            <person name="Vinatzer B.A."/>
        </authorList>
    </citation>
    <scope>NUCLEOTIDE SEQUENCE</scope>
    <source>
        <strain evidence="10">LL118</strain>
    </source>
</reference>
<name>A0A9P8D0L2_MORAP</name>
<dbReference type="GO" id="GO:0005634">
    <property type="term" value="C:nucleus"/>
    <property type="evidence" value="ECO:0007669"/>
    <property type="project" value="UniProtKB-SubCell"/>
</dbReference>
<feature type="compositionally biased region" description="Polar residues" evidence="8">
    <location>
        <begin position="1080"/>
        <end position="1096"/>
    </location>
</feature>
<keyword evidence="2" id="KW-0479">Metal-binding</keyword>
<dbReference type="PROSITE" id="PS00463">
    <property type="entry name" value="ZN2_CY6_FUNGAL_1"/>
    <property type="match status" value="1"/>
</dbReference>
<dbReference type="CDD" id="cd12148">
    <property type="entry name" value="fungal_TF_MHR"/>
    <property type="match status" value="1"/>
</dbReference>
<evidence type="ECO:0000256" key="4">
    <source>
        <dbReference type="ARBA" id="ARBA00023015"/>
    </source>
</evidence>
<dbReference type="CDD" id="cd00067">
    <property type="entry name" value="GAL4"/>
    <property type="match status" value="1"/>
</dbReference>
<feature type="compositionally biased region" description="Polar residues" evidence="8">
    <location>
        <begin position="506"/>
        <end position="529"/>
    </location>
</feature>
<dbReference type="InterPro" id="IPR007219">
    <property type="entry name" value="XnlR_reg_dom"/>
</dbReference>
<evidence type="ECO:0000313" key="11">
    <source>
        <dbReference type="Proteomes" id="UP000717515"/>
    </source>
</evidence>
<dbReference type="GO" id="GO:0000981">
    <property type="term" value="F:DNA-binding transcription factor activity, RNA polymerase II-specific"/>
    <property type="evidence" value="ECO:0007669"/>
    <property type="project" value="InterPro"/>
</dbReference>
<dbReference type="PANTHER" id="PTHR31313:SF81">
    <property type="entry name" value="TY1 ENHANCER ACTIVATOR"/>
    <property type="match status" value="1"/>
</dbReference>
<feature type="region of interest" description="Disordered" evidence="8">
    <location>
        <begin position="502"/>
        <end position="534"/>
    </location>
</feature>
<protein>
    <recommendedName>
        <fullName evidence="9">Zn(2)-C6 fungal-type domain-containing protein</fullName>
    </recommendedName>
</protein>
<feature type="compositionally biased region" description="Polar residues" evidence="8">
    <location>
        <begin position="866"/>
        <end position="878"/>
    </location>
</feature>
<feature type="compositionally biased region" description="Polar residues" evidence="8">
    <location>
        <begin position="1166"/>
        <end position="1175"/>
    </location>
</feature>
<feature type="region of interest" description="Disordered" evidence="8">
    <location>
        <begin position="25"/>
        <end position="66"/>
    </location>
</feature>
<dbReference type="Proteomes" id="UP000717515">
    <property type="component" value="Unassembled WGS sequence"/>
</dbReference>
<feature type="region of interest" description="Disordered" evidence="8">
    <location>
        <begin position="1080"/>
        <end position="1147"/>
    </location>
</feature>